<name>A0A6P7XZL9_9AMPH</name>
<proteinExistence type="inferred from homology"/>
<keyword evidence="4" id="KW-1185">Reference proteome</keyword>
<dbReference type="PROSITE" id="PS00105">
    <property type="entry name" value="AA_TRANSFER_CLASS_1"/>
    <property type="match status" value="1"/>
</dbReference>
<feature type="domain" description="Aminotransferase class I/classII large" evidence="3">
    <location>
        <begin position="74"/>
        <end position="418"/>
    </location>
</feature>
<dbReference type="Pfam" id="PF00155">
    <property type="entry name" value="Aminotran_1_2"/>
    <property type="match status" value="1"/>
</dbReference>
<dbReference type="InterPro" id="IPR050478">
    <property type="entry name" value="Ethylene_sulfur-biosynth"/>
</dbReference>
<gene>
    <name evidence="5" type="primary">LOC115468532</name>
</gene>
<dbReference type="InterPro" id="IPR015422">
    <property type="entry name" value="PyrdxlP-dep_Trfase_small"/>
</dbReference>
<reference evidence="5" key="1">
    <citation type="submission" date="2025-08" db="UniProtKB">
        <authorList>
            <consortium name="RefSeq"/>
        </authorList>
    </citation>
    <scope>IDENTIFICATION</scope>
</reference>
<organism evidence="4 5">
    <name type="scientific">Microcaecilia unicolor</name>
    <dbReference type="NCBI Taxonomy" id="1415580"/>
    <lineage>
        <taxon>Eukaryota</taxon>
        <taxon>Metazoa</taxon>
        <taxon>Chordata</taxon>
        <taxon>Craniata</taxon>
        <taxon>Vertebrata</taxon>
        <taxon>Euteleostomi</taxon>
        <taxon>Amphibia</taxon>
        <taxon>Gymnophiona</taxon>
        <taxon>Siphonopidae</taxon>
        <taxon>Microcaecilia</taxon>
    </lineage>
</organism>
<dbReference type="Gene3D" id="3.40.640.10">
    <property type="entry name" value="Type I PLP-dependent aspartate aminotransferase-like (Major domain)"/>
    <property type="match status" value="1"/>
</dbReference>
<comment type="similarity">
    <text evidence="1">Belongs to the class-I pyridoxal-phosphate-dependent aminotransferase family.</text>
</comment>
<sequence>MCSSGGSYLSARGARITGGPGTSVASKGFAMYIQDPFHSDYNPQGILNFCTSENKLCFDLLQERLTRPGMNYVESHLLQYSDTVGIKSFREAIANFLTTYGKAAAPVNPEQIIVMNGCCSIFASLSTVLCDPGDGYLIPTPYYGSINTHIGLYGEIKPVHVPLLSEVTDGEIHPFQLTVEKLETAIQRAMEQGIRVRALILINPHNPLGDIYPAHLLKECLEFAHRYKLHVIMDEIYMLSVYAEDSTFTSILALDNLPDPERTHLMWGFSKDFAMAGIRVGTLYTKNREIFKAVSQLATFHGCPGPVQYVLSQLLSDRDWLDKEYFPTNKRRLHEAHSLLVGGLAEIGIPVLRSLGGLFVWADFRKFLTSSTVEAELALWWKLIEEKLYISPGSAFHCYEPGWFRLVFSDSKDKIKLCLQRLQKVLERESCELLRNNMPIAFREMPLSSPEHEPMDSDTESPHSEVTETCLLQEKIVVY</sequence>
<dbReference type="CDD" id="cd00609">
    <property type="entry name" value="AAT_like"/>
    <property type="match status" value="1"/>
</dbReference>
<dbReference type="Gene3D" id="3.90.1150.10">
    <property type="entry name" value="Aspartate Aminotransferase, domain 1"/>
    <property type="match status" value="1"/>
</dbReference>
<dbReference type="InterPro" id="IPR004839">
    <property type="entry name" value="Aminotransferase_I/II_large"/>
</dbReference>
<dbReference type="InterPro" id="IPR015424">
    <property type="entry name" value="PyrdxlP-dep_Trfase"/>
</dbReference>
<dbReference type="InParanoid" id="A0A6P7XZL9"/>
<dbReference type="GO" id="GO:0006520">
    <property type="term" value="P:amino acid metabolic process"/>
    <property type="evidence" value="ECO:0007669"/>
    <property type="project" value="TreeGrafter"/>
</dbReference>
<evidence type="ECO:0000313" key="4">
    <source>
        <dbReference type="Proteomes" id="UP000515156"/>
    </source>
</evidence>
<dbReference type="OrthoDB" id="7042322at2759"/>
<dbReference type="InterPro" id="IPR004838">
    <property type="entry name" value="NHTrfase_class1_PyrdxlP-BS"/>
</dbReference>
<evidence type="ECO:0000259" key="3">
    <source>
        <dbReference type="Pfam" id="PF00155"/>
    </source>
</evidence>
<dbReference type="Proteomes" id="UP000515156">
    <property type="component" value="Chromosome 1"/>
</dbReference>
<dbReference type="SUPFAM" id="SSF53383">
    <property type="entry name" value="PLP-dependent transferases"/>
    <property type="match status" value="1"/>
</dbReference>
<dbReference type="GO" id="GO:0008483">
    <property type="term" value="F:transaminase activity"/>
    <property type="evidence" value="ECO:0007669"/>
    <property type="project" value="TreeGrafter"/>
</dbReference>
<dbReference type="GO" id="GO:0030170">
    <property type="term" value="F:pyridoxal phosphate binding"/>
    <property type="evidence" value="ECO:0007669"/>
    <property type="project" value="InterPro"/>
</dbReference>
<dbReference type="PANTHER" id="PTHR43795">
    <property type="entry name" value="BIFUNCTIONAL ASPARTATE AMINOTRANSFERASE AND GLUTAMATE/ASPARTATE-PREPHENATE AMINOTRANSFERASE-RELATED"/>
    <property type="match status" value="1"/>
</dbReference>
<accession>A0A6P7XZL9</accession>
<dbReference type="GeneID" id="115468532"/>
<dbReference type="InterPro" id="IPR015421">
    <property type="entry name" value="PyrdxlP-dep_Trfase_major"/>
</dbReference>
<dbReference type="KEGG" id="muo:115468532"/>
<protein>
    <submittedName>
        <fullName evidence="5">1-aminocyclopropane-1-carboxylate synthase-like protein 1 isoform X1</fullName>
    </submittedName>
</protein>
<evidence type="ECO:0000256" key="2">
    <source>
        <dbReference type="ARBA" id="ARBA00022898"/>
    </source>
</evidence>
<dbReference type="PRINTS" id="PR00753">
    <property type="entry name" value="ACCSYNTHASE"/>
</dbReference>
<evidence type="ECO:0000256" key="1">
    <source>
        <dbReference type="ARBA" id="ARBA00007441"/>
    </source>
</evidence>
<keyword evidence="2" id="KW-0663">Pyridoxal phosphate</keyword>
<dbReference type="PANTHER" id="PTHR43795:SF51">
    <property type="entry name" value="AMINOTRANSFERASE CLASS I_CLASSII DOMAIN-CONTAINING PROTEIN"/>
    <property type="match status" value="1"/>
</dbReference>
<dbReference type="AlphaFoldDB" id="A0A6P7XZL9"/>
<evidence type="ECO:0000313" key="5">
    <source>
        <dbReference type="RefSeq" id="XP_030056175.1"/>
    </source>
</evidence>
<dbReference type="RefSeq" id="XP_030056175.1">
    <property type="nucleotide sequence ID" value="XM_030200315.1"/>
</dbReference>